<keyword evidence="2" id="KW-1185">Reference proteome</keyword>
<accession>A0A401ID77</accession>
<reference evidence="2" key="1">
    <citation type="submission" date="2017-05" db="EMBL/GenBank/DDBJ databases">
        <title>Physiological properties and genetic analysis related to exopolysaccharide production of fresh-water unicellular cyanobacterium Aphanothece sacrum, Suizenji Nori, that has been cultured as a food source in Japan.</title>
        <authorList>
            <person name="Kanesaki Y."/>
            <person name="Yoshikawa S."/>
            <person name="Ohki K."/>
        </authorList>
    </citation>
    <scope>NUCLEOTIDE SEQUENCE [LARGE SCALE GENOMIC DNA]</scope>
    <source>
        <strain evidence="2">FPU1</strain>
    </source>
</reference>
<evidence type="ECO:0000313" key="1">
    <source>
        <dbReference type="EMBL" id="GBF79202.1"/>
    </source>
</evidence>
<dbReference type="RefSeq" id="WP_124977422.1">
    <property type="nucleotide sequence ID" value="NZ_BDQK01000001.1"/>
</dbReference>
<proteinExistence type="predicted"/>
<dbReference type="EMBL" id="BDQK01000001">
    <property type="protein sequence ID" value="GBF79202.1"/>
    <property type="molecule type" value="Genomic_DNA"/>
</dbReference>
<organism evidence="1 2">
    <name type="scientific">Aphanothece sacrum FPU1</name>
    <dbReference type="NCBI Taxonomy" id="1920663"/>
    <lineage>
        <taxon>Bacteria</taxon>
        <taxon>Bacillati</taxon>
        <taxon>Cyanobacteriota</taxon>
        <taxon>Cyanophyceae</taxon>
        <taxon>Oscillatoriophycideae</taxon>
        <taxon>Chroococcales</taxon>
        <taxon>Aphanothecaceae</taxon>
        <taxon>Aphanothece</taxon>
    </lineage>
</organism>
<protein>
    <submittedName>
        <fullName evidence="1">Uncharacterized protein</fullName>
    </submittedName>
</protein>
<evidence type="ECO:0000313" key="2">
    <source>
        <dbReference type="Proteomes" id="UP000287247"/>
    </source>
</evidence>
<dbReference type="OrthoDB" id="573330at2"/>
<sequence length="217" mass="25155">MTISVYCLDNDIILKLATYSLFDKTLKTFEIDSSKVKILETFKYKFRRDHQRKRSNNPVTYNLEAALNVTESCGEISEKDVNQEIFIKLQKTKGIDVGEALLISYISDFNQQKDLGYLLTGDKRCLKTLINPEIADIVKTLEGKVWCLEQLVLKDIEIYGFNYIKDKIYPVRDCDTNIKHIFGYSVEASEDRVIEDLKKSIITLRKETGNLLYPYPK</sequence>
<name>A0A401ID77_APHSA</name>
<dbReference type="AlphaFoldDB" id="A0A401ID77"/>
<gene>
    <name evidence="1" type="ORF">AsFPU1_0594</name>
</gene>
<comment type="caution">
    <text evidence="1">The sequence shown here is derived from an EMBL/GenBank/DDBJ whole genome shotgun (WGS) entry which is preliminary data.</text>
</comment>
<dbReference type="Proteomes" id="UP000287247">
    <property type="component" value="Unassembled WGS sequence"/>
</dbReference>